<evidence type="ECO:0000313" key="3">
    <source>
        <dbReference type="EMBL" id="CAG9327753.1"/>
    </source>
</evidence>
<evidence type="ECO:0000313" key="4">
    <source>
        <dbReference type="Proteomes" id="UP001162131"/>
    </source>
</evidence>
<dbReference type="InterPro" id="IPR009044">
    <property type="entry name" value="ssDNA-bd_transcriptional_reg"/>
</dbReference>
<keyword evidence="4" id="KW-1185">Reference proteome</keyword>
<evidence type="ECO:0000256" key="1">
    <source>
        <dbReference type="ARBA" id="ARBA00006061"/>
    </source>
</evidence>
<dbReference type="GO" id="GO:0003697">
    <property type="term" value="F:single-stranded DNA binding"/>
    <property type="evidence" value="ECO:0007669"/>
    <property type="project" value="InterPro"/>
</dbReference>
<reference evidence="3" key="1">
    <citation type="submission" date="2021-09" db="EMBL/GenBank/DDBJ databases">
        <authorList>
            <consortium name="AG Swart"/>
            <person name="Singh M."/>
            <person name="Singh A."/>
            <person name="Seah K."/>
            <person name="Emmerich C."/>
        </authorList>
    </citation>
    <scope>NUCLEOTIDE SEQUENCE</scope>
    <source>
        <strain evidence="3">ATCC30299</strain>
    </source>
</reference>
<dbReference type="AlphaFoldDB" id="A0AAU9JTK4"/>
<comment type="caution">
    <text evidence="3">The sequence shown here is derived from an EMBL/GenBank/DDBJ whole genome shotgun (WGS) entry which is preliminary data.</text>
</comment>
<dbReference type="Pfam" id="PF08536">
    <property type="entry name" value="Whirly"/>
    <property type="match status" value="1"/>
</dbReference>
<comment type="similarity">
    <text evidence="1">Belongs to the Whirly family.</text>
</comment>
<dbReference type="PANTHER" id="PTHR31745:SF1">
    <property type="entry name" value="SINGLE-STRANDED DNA-BINDING PROTEIN WHY2, MITOCHONDRIAL"/>
    <property type="match status" value="1"/>
</dbReference>
<dbReference type="PANTHER" id="PTHR31745">
    <property type="entry name" value="SINGLE-STRANDED DNA-BINDING PROTEIN WHY2, MITOCHONDRIAL"/>
    <property type="match status" value="1"/>
</dbReference>
<dbReference type="InterPro" id="IPR013742">
    <property type="entry name" value="Whirly"/>
</dbReference>
<dbReference type="Proteomes" id="UP001162131">
    <property type="component" value="Unassembled WGS sequence"/>
</dbReference>
<keyword evidence="2" id="KW-0809">Transit peptide</keyword>
<dbReference type="GO" id="GO:0006952">
    <property type="term" value="P:defense response"/>
    <property type="evidence" value="ECO:0007669"/>
    <property type="project" value="InterPro"/>
</dbReference>
<organism evidence="3 4">
    <name type="scientific">Blepharisma stoltei</name>
    <dbReference type="NCBI Taxonomy" id="1481888"/>
    <lineage>
        <taxon>Eukaryota</taxon>
        <taxon>Sar</taxon>
        <taxon>Alveolata</taxon>
        <taxon>Ciliophora</taxon>
        <taxon>Postciliodesmatophora</taxon>
        <taxon>Heterotrichea</taxon>
        <taxon>Heterotrichida</taxon>
        <taxon>Blepharismidae</taxon>
        <taxon>Blepharisma</taxon>
    </lineage>
</organism>
<dbReference type="Gene3D" id="2.30.31.10">
    <property type="entry name" value="Transcriptional Coactivator Pc4, Chain A"/>
    <property type="match status" value="1"/>
</dbReference>
<dbReference type="EMBL" id="CAJZBQ010000044">
    <property type="protein sequence ID" value="CAG9327753.1"/>
    <property type="molecule type" value="Genomic_DNA"/>
</dbReference>
<gene>
    <name evidence="3" type="ORF">BSTOLATCC_MIC44381</name>
</gene>
<proteinExistence type="inferred from homology"/>
<dbReference type="GO" id="GO:0006355">
    <property type="term" value="P:regulation of DNA-templated transcription"/>
    <property type="evidence" value="ECO:0007669"/>
    <property type="project" value="InterPro"/>
</dbReference>
<evidence type="ECO:0000256" key="2">
    <source>
        <dbReference type="ARBA" id="ARBA00022946"/>
    </source>
</evidence>
<sequence>MNKLCRFFASLNKIQTGTDKKAYVGYIIYRDSVALSVSPLKAKFTMSTGGYLKNAKKGALLVEFIPYRDDPIDNQRLNLLPKEKKMISLTEDHIIKLIALKEESLEFQRNNRWDEKKLTVSKQAELWKFTLATINRSTELLTKSEISLKPQEFSMIKRLCEFSMPYIQGWQVLENPQLADGLIISPEELKKPQNDDMI</sequence>
<dbReference type="SUPFAM" id="SSF54447">
    <property type="entry name" value="ssDNA-binding transcriptional regulator domain"/>
    <property type="match status" value="1"/>
</dbReference>
<name>A0AAU9JTK4_9CILI</name>
<accession>A0AAU9JTK4</accession>
<protein>
    <submittedName>
        <fullName evidence="3">Uncharacterized protein</fullName>
    </submittedName>
</protein>